<gene>
    <name evidence="5" type="ORF">UFOPK3564_03088</name>
</gene>
<proteinExistence type="inferred from homology"/>
<feature type="domain" description="Mur ligase C-terminal" evidence="3">
    <location>
        <begin position="319"/>
        <end position="461"/>
    </location>
</feature>
<evidence type="ECO:0000259" key="3">
    <source>
        <dbReference type="Pfam" id="PF02875"/>
    </source>
</evidence>
<dbReference type="GO" id="GO:0005737">
    <property type="term" value="C:cytoplasm"/>
    <property type="evidence" value="ECO:0007669"/>
    <property type="project" value="InterPro"/>
</dbReference>
<dbReference type="Gene3D" id="3.40.1390.10">
    <property type="entry name" value="MurE/MurF, N-terminal domain"/>
    <property type="match status" value="1"/>
</dbReference>
<dbReference type="PANTHER" id="PTHR23135:SF4">
    <property type="entry name" value="UDP-N-ACETYLMURAMOYL-L-ALANYL-D-GLUTAMATE--2,6-DIAMINOPIMELATE LIGASE MURE HOMOLOG, CHLOROPLASTIC"/>
    <property type="match status" value="1"/>
</dbReference>
<dbReference type="Gene3D" id="3.90.190.20">
    <property type="entry name" value="Mur ligase, C-terminal domain"/>
    <property type="match status" value="1"/>
</dbReference>
<dbReference type="HAMAP" id="MF_00208">
    <property type="entry name" value="MurE"/>
    <property type="match status" value="1"/>
</dbReference>
<organism evidence="5">
    <name type="scientific">freshwater metagenome</name>
    <dbReference type="NCBI Taxonomy" id="449393"/>
    <lineage>
        <taxon>unclassified sequences</taxon>
        <taxon>metagenomes</taxon>
        <taxon>ecological metagenomes</taxon>
    </lineage>
</organism>
<evidence type="ECO:0000256" key="1">
    <source>
        <dbReference type="ARBA" id="ARBA00005898"/>
    </source>
</evidence>
<dbReference type="InterPro" id="IPR004101">
    <property type="entry name" value="Mur_ligase_C"/>
</dbReference>
<dbReference type="GO" id="GO:0016881">
    <property type="term" value="F:acid-amino acid ligase activity"/>
    <property type="evidence" value="ECO:0007669"/>
    <property type="project" value="InterPro"/>
</dbReference>
<dbReference type="NCBIfam" id="NF001126">
    <property type="entry name" value="PRK00139.1-4"/>
    <property type="match status" value="1"/>
</dbReference>
<feature type="domain" description="Mur ligase central" evidence="4">
    <location>
        <begin position="102"/>
        <end position="297"/>
    </location>
</feature>
<dbReference type="InterPro" id="IPR013221">
    <property type="entry name" value="Mur_ligase_cen"/>
</dbReference>
<evidence type="ECO:0000313" key="5">
    <source>
        <dbReference type="EMBL" id="CAB4943493.1"/>
    </source>
</evidence>
<dbReference type="Pfam" id="PF01225">
    <property type="entry name" value="Mur_ligase"/>
    <property type="match status" value="1"/>
</dbReference>
<dbReference type="Gene3D" id="3.40.1190.10">
    <property type="entry name" value="Mur-like, catalytic domain"/>
    <property type="match status" value="1"/>
</dbReference>
<evidence type="ECO:0000259" key="2">
    <source>
        <dbReference type="Pfam" id="PF01225"/>
    </source>
</evidence>
<comment type="similarity">
    <text evidence="1">Belongs to the MurCDEF family. MurE subfamily.</text>
</comment>
<reference evidence="5" key="1">
    <citation type="submission" date="2020-05" db="EMBL/GenBank/DDBJ databases">
        <authorList>
            <person name="Chiriac C."/>
            <person name="Salcher M."/>
            <person name="Ghai R."/>
            <person name="Kavagutti S V."/>
        </authorList>
    </citation>
    <scope>NUCLEOTIDE SEQUENCE</scope>
</reference>
<dbReference type="GO" id="GO:0008360">
    <property type="term" value="P:regulation of cell shape"/>
    <property type="evidence" value="ECO:0007669"/>
    <property type="project" value="InterPro"/>
</dbReference>
<dbReference type="InterPro" id="IPR036615">
    <property type="entry name" value="Mur_ligase_C_dom_sf"/>
</dbReference>
<dbReference type="Pfam" id="PF08245">
    <property type="entry name" value="Mur_ligase_M"/>
    <property type="match status" value="1"/>
</dbReference>
<feature type="domain" description="Mur ligase N-terminal catalytic" evidence="2">
    <location>
        <begin position="19"/>
        <end position="66"/>
    </location>
</feature>
<evidence type="ECO:0000259" key="4">
    <source>
        <dbReference type="Pfam" id="PF08245"/>
    </source>
</evidence>
<dbReference type="GO" id="GO:0005524">
    <property type="term" value="F:ATP binding"/>
    <property type="evidence" value="ECO:0007669"/>
    <property type="project" value="InterPro"/>
</dbReference>
<dbReference type="AlphaFoldDB" id="A0A6J7JKB6"/>
<dbReference type="GO" id="GO:0051301">
    <property type="term" value="P:cell division"/>
    <property type="evidence" value="ECO:0007669"/>
    <property type="project" value="InterPro"/>
</dbReference>
<dbReference type="InterPro" id="IPR000713">
    <property type="entry name" value="Mur_ligase_N"/>
</dbReference>
<dbReference type="NCBIfam" id="TIGR01085">
    <property type="entry name" value="murE"/>
    <property type="match status" value="1"/>
</dbReference>
<dbReference type="InterPro" id="IPR035911">
    <property type="entry name" value="MurE/MurF_N"/>
</dbReference>
<dbReference type="PANTHER" id="PTHR23135">
    <property type="entry name" value="MUR LIGASE FAMILY MEMBER"/>
    <property type="match status" value="1"/>
</dbReference>
<dbReference type="SUPFAM" id="SSF53623">
    <property type="entry name" value="MurD-like peptide ligases, catalytic domain"/>
    <property type="match status" value="1"/>
</dbReference>
<dbReference type="Pfam" id="PF02875">
    <property type="entry name" value="Mur_ligase_C"/>
    <property type="match status" value="1"/>
</dbReference>
<dbReference type="SUPFAM" id="SSF53244">
    <property type="entry name" value="MurD-like peptide ligases, peptide-binding domain"/>
    <property type="match status" value="1"/>
</dbReference>
<dbReference type="SUPFAM" id="SSF63418">
    <property type="entry name" value="MurE/MurF N-terminal domain"/>
    <property type="match status" value="1"/>
</dbReference>
<dbReference type="EMBL" id="CAFBMK010000266">
    <property type="protein sequence ID" value="CAB4943493.1"/>
    <property type="molecule type" value="Genomic_DNA"/>
</dbReference>
<name>A0A6J7JKB6_9ZZZZ</name>
<accession>A0A6J7JKB6</accession>
<protein>
    <submittedName>
        <fullName evidence="5">Unannotated protein</fullName>
    </submittedName>
</protein>
<dbReference type="InterPro" id="IPR005761">
    <property type="entry name" value="UDP-N-AcMur-Glu-dNH2Pim_ligase"/>
</dbReference>
<sequence>MTLGDLFHKTPATARAVEVSSLAYDDRRVGPGTVFFCVRGLTRDGHEFAGRAVERGAAALVVDHPLDSGIPEVVVDDVRAAMAPAAARLAGDPTATLATVGITGTNGKTTTAFLLRALLEAGGRPTGLLGTVAQIVGGQERDAGRTTPEAIDLQPTFAEMVAAGDRACVMEVSSHALSLGRADAIHWAAAIFTNLTQDHLDFHPTMEDYFLAKARLFDDAGDAPKVVDLDDPYGRRLAGMHPDALTVALEAPDARFRATDVRTGLRGSTFVLDGRELATPMPGRFNVMNALQAYVAAVALGVDEDVAAAALADAGRVPGRLEPVDAGQPFAVLVDYAHTPDSLHNVLAAAAGVLDDDHVARHDAGEGGDRGRAICVFGCGGDRDRGKRPQMGAIAAAEADVAIATSDNPRSEDPAAILDEVLAGVDGAGAAVERIEDRREAIARALDLAGPRDVVLLTGKGHEQGQQFADRTVPFDDRAVARELLAARTGAGEGETARA</sequence>
<dbReference type="InterPro" id="IPR036565">
    <property type="entry name" value="Mur-like_cat_sf"/>
</dbReference>